<feature type="region of interest" description="Disordered" evidence="1">
    <location>
        <begin position="1"/>
        <end position="24"/>
    </location>
</feature>
<proteinExistence type="predicted"/>
<accession>A0ABR1RH98</accession>
<sequence>NCQQENKVFNCRSTPEKRPGTPTCKNARLQRALDHVSEAVTVAAAVVGEGLVGREGPAVAILGRLGEDEDEPLLLRLAVFARPEGSARRPDASMQYRGRQVGRHIVTRRGSA</sequence>
<reference evidence="2 3" key="1">
    <citation type="submission" date="2023-01" db="EMBL/GenBank/DDBJ databases">
        <title>Analysis of 21 Apiospora genomes using comparative genomics revels a genus with tremendous synthesis potential of carbohydrate active enzymes and secondary metabolites.</title>
        <authorList>
            <person name="Sorensen T."/>
        </authorList>
    </citation>
    <scope>NUCLEOTIDE SEQUENCE [LARGE SCALE GENOMIC DNA]</scope>
    <source>
        <strain evidence="2 3">CBS 20057</strain>
    </source>
</reference>
<gene>
    <name evidence="2" type="ORF">PG991_009605</name>
</gene>
<feature type="compositionally biased region" description="Polar residues" evidence="1">
    <location>
        <begin position="1"/>
        <end position="13"/>
    </location>
</feature>
<comment type="caution">
    <text evidence="2">The sequence shown here is derived from an EMBL/GenBank/DDBJ whole genome shotgun (WGS) entry which is preliminary data.</text>
</comment>
<feature type="non-terminal residue" evidence="2">
    <location>
        <position position="1"/>
    </location>
</feature>
<dbReference type="Proteomes" id="UP001396898">
    <property type="component" value="Unassembled WGS sequence"/>
</dbReference>
<evidence type="ECO:0000256" key="1">
    <source>
        <dbReference type="SAM" id="MobiDB-lite"/>
    </source>
</evidence>
<organism evidence="2 3">
    <name type="scientific">Apiospora marii</name>
    <dbReference type="NCBI Taxonomy" id="335849"/>
    <lineage>
        <taxon>Eukaryota</taxon>
        <taxon>Fungi</taxon>
        <taxon>Dikarya</taxon>
        <taxon>Ascomycota</taxon>
        <taxon>Pezizomycotina</taxon>
        <taxon>Sordariomycetes</taxon>
        <taxon>Xylariomycetidae</taxon>
        <taxon>Amphisphaeriales</taxon>
        <taxon>Apiosporaceae</taxon>
        <taxon>Apiospora</taxon>
    </lineage>
</organism>
<evidence type="ECO:0000313" key="3">
    <source>
        <dbReference type="Proteomes" id="UP001396898"/>
    </source>
</evidence>
<name>A0ABR1RH98_9PEZI</name>
<evidence type="ECO:0000313" key="2">
    <source>
        <dbReference type="EMBL" id="KAK8012230.1"/>
    </source>
</evidence>
<protein>
    <submittedName>
        <fullName evidence="2">Uncharacterized protein</fullName>
    </submittedName>
</protein>
<dbReference type="EMBL" id="JAQQWI010000015">
    <property type="protein sequence ID" value="KAK8012230.1"/>
    <property type="molecule type" value="Genomic_DNA"/>
</dbReference>
<keyword evidence="3" id="KW-1185">Reference proteome</keyword>